<dbReference type="Proteomes" id="UP000541857">
    <property type="component" value="Unassembled WGS sequence"/>
</dbReference>
<name>A0A7W2M645_9FLAO</name>
<evidence type="ECO:0000313" key="1">
    <source>
        <dbReference type="EMBL" id="MBA6153399.1"/>
    </source>
</evidence>
<protein>
    <submittedName>
        <fullName evidence="1">Uncharacterized protein</fullName>
    </submittedName>
</protein>
<accession>A0A7W2M645</accession>
<organism evidence="1 2">
    <name type="scientific">Gelidibacter maritimus</name>
    <dbReference type="NCBI Taxonomy" id="2761487"/>
    <lineage>
        <taxon>Bacteria</taxon>
        <taxon>Pseudomonadati</taxon>
        <taxon>Bacteroidota</taxon>
        <taxon>Flavobacteriia</taxon>
        <taxon>Flavobacteriales</taxon>
        <taxon>Flavobacteriaceae</taxon>
        <taxon>Gelidibacter</taxon>
    </lineage>
</organism>
<dbReference type="AlphaFoldDB" id="A0A7W2M645"/>
<gene>
    <name evidence="1" type="ORF">H3Z82_11725</name>
</gene>
<dbReference type="EMBL" id="JACGLT010000008">
    <property type="protein sequence ID" value="MBA6153399.1"/>
    <property type="molecule type" value="Genomic_DNA"/>
</dbReference>
<evidence type="ECO:0000313" key="2">
    <source>
        <dbReference type="Proteomes" id="UP000541857"/>
    </source>
</evidence>
<proteinExistence type="predicted"/>
<comment type="caution">
    <text evidence="1">The sequence shown here is derived from an EMBL/GenBank/DDBJ whole genome shotgun (WGS) entry which is preliminary data.</text>
</comment>
<keyword evidence="2" id="KW-1185">Reference proteome</keyword>
<sequence>MNKRKNVYVVLTEYQFLQALNISTSVYASSNYENIIYIARNGKRLMGINSERNWSIDNTLVNILDRKSPNEIANSILDEKPQHFFIFQGNLPLNVFLGATLSERGAEISLGPDGYNSYGVFNKKHAFLSLLKDSYKANIYLIKNRLFNGNIYLFDYYKYGNQRFLDNIWITHPEQYIHVAKNRPTVLKLPKFNDTCIEFIKTCFEFNDSFPTHDVIYYFNQPLWPELIDKEFDFLKGVLNNFPDKIIVLKLHPLTSEKTKKMYRSLNGLKIIESSVPAEVILISLKNCIVFTGWSSVLITENNTCNYYFNYPIYKDIDLKFLNQSYPIILDHITLVNKPELMRFPNG</sequence>
<reference evidence="1 2" key="1">
    <citation type="submission" date="2020-07" db="EMBL/GenBank/DDBJ databases">
        <title>Bacterium isolated from marine sediment.</title>
        <authorList>
            <person name="Shang D."/>
        </authorList>
    </citation>
    <scope>NUCLEOTIDE SEQUENCE [LARGE SCALE GENOMIC DNA]</scope>
    <source>
        <strain evidence="1 2">F6074</strain>
    </source>
</reference>
<dbReference type="RefSeq" id="WP_182205692.1">
    <property type="nucleotide sequence ID" value="NZ_JACGLT010000008.1"/>
</dbReference>